<feature type="domain" description="Dynamin N-terminal" evidence="6">
    <location>
        <begin position="38"/>
        <end position="192"/>
    </location>
</feature>
<dbReference type="PANTHER" id="PTHR10465">
    <property type="entry name" value="TRANSMEMBRANE GTPASE FZO1"/>
    <property type="match status" value="1"/>
</dbReference>
<dbReference type="Pfam" id="PF00350">
    <property type="entry name" value="Dynamin_N"/>
    <property type="match status" value="2"/>
</dbReference>
<keyword evidence="5" id="KW-0472">Membrane</keyword>
<keyword evidence="8" id="KW-1185">Reference proteome</keyword>
<evidence type="ECO:0000313" key="7">
    <source>
        <dbReference type="EMBL" id="MBU9714066.1"/>
    </source>
</evidence>
<dbReference type="InterPro" id="IPR045063">
    <property type="entry name" value="Dynamin_N"/>
</dbReference>
<gene>
    <name evidence="7" type="ORF">KS419_20225</name>
</gene>
<name>A0ABS6JK81_9BACI</name>
<evidence type="ECO:0000256" key="5">
    <source>
        <dbReference type="ARBA" id="ARBA00023136"/>
    </source>
</evidence>
<dbReference type="CDD" id="cd09912">
    <property type="entry name" value="DLP_2"/>
    <property type="match status" value="1"/>
</dbReference>
<sequence length="1195" mass="139804">MQNVKKLINHNDIVSLTTEEKFRLKRLEDKFQKNIFEVAFCGHFSAGKSTMLNTFLGAEVLPTSPIPTSANIITIQNGELGLQVHSIEEEKQWSGEIPWDRVREWGMNGNDIQGMTITANLPFLGENSRILDTPGVDSTDETHEKMTVEQLYTTDIIVYVMDYNHVQSETNLFFLKQLSVENKLLYIVINQIDKHNEMEIPFADYKMSLERVFQEWEIQFTKLYFTTMKDKEHHLNEFSLFEKEVKGILFNSNSLLDSAWGQLEKGFYRSVQQRIKEEEQDKKARIVEEMIDRGLSEEQLHKRHEIVQNLEKVRNYQGKYEKDFMEKTDSLFKNVTLFPYSTTDFTRQWIESIQPGFKVGLLFSKKKTQEEQTNRLNKAVTDLQDKVKTQLLFHLRDYFQQLDRSKLSNKDQFVEELDNLTYEVTPEQFEKYVSADHASRNYVYTFTKDMTDRIVKAIRKQANYVLNVYISGLKEYYYQKEKSLLNIQEELSQIEEFSNKLYETGTYYNSLVEKMEDKINKTPPNHLFIKEVLEASKLPFPDVVGESFQHISIPANSVIHKKTETDQFNISDTEYIDTKSDLWLHGLKEVLHSYKNKRYLSDERNRILKRLKRFENKQYMISLFGAFSAGKSSFANALLGEVVLPVSPNPTTATVNIVQKGNEEYSHGTAVVTFKTRESLNKEVKIISEHLGYSIDLESLITWNPKQKNFISNWQKTYVTYLLTIQGSIQARWEELGSTLSISLTEMESFVANEQKACLVEKVDIYYDCELTEKGVVLVDTPGVNSIYGRHTNVAFQQMRKSDAIFYLTYYNHAFSKADQYFLQQIGKVNESFQHDKLYFVINASDLAGSDGELNGVRHHVREQLLKNGISNPRLFHLSSKQGLMEKQKKIGDQTDSTFSDFESYFNNQTIVELKQLSLKIIKSEVQLFFEKLKESIDYLREEEDSQSKRFSQLKETVQEQKTHIQEFNFTNVNRQVLEELDQLTLYLKERMKFVMNDYFTSSINVAVITESRKKELHQQLDAAIKEWLSQSQTFLIQEMDSTTIRIEEKMKELSRNWLSDSLQEIRENIPHLSCELEWEWGTIDVEFSEHVLFLDPTKYYSYLKNKKDFFENGRVKELKEVLVADGVDISGSLIKKMSHDLHGELNIKLSEVEKGIKKNLYNACDNELKRFEELADKTIIETIEREVKQLSEFI</sequence>
<proteinExistence type="predicted"/>
<comment type="caution">
    <text evidence="7">The sequence shown here is derived from an EMBL/GenBank/DDBJ whole genome shotgun (WGS) entry which is preliminary data.</text>
</comment>
<keyword evidence="3" id="KW-0378">Hydrolase</keyword>
<accession>A0ABS6JK81</accession>
<dbReference type="InterPro" id="IPR027094">
    <property type="entry name" value="Mitofusin_fam"/>
</dbReference>
<evidence type="ECO:0000259" key="6">
    <source>
        <dbReference type="Pfam" id="PF00350"/>
    </source>
</evidence>
<feature type="domain" description="Dynamin N-terminal" evidence="6">
    <location>
        <begin position="621"/>
        <end position="842"/>
    </location>
</feature>
<keyword evidence="4" id="KW-0342">GTP-binding</keyword>
<evidence type="ECO:0000256" key="4">
    <source>
        <dbReference type="ARBA" id="ARBA00023134"/>
    </source>
</evidence>
<dbReference type="PANTHER" id="PTHR10465:SF0">
    <property type="entry name" value="SARCALUMENIN"/>
    <property type="match status" value="1"/>
</dbReference>
<evidence type="ECO:0000256" key="3">
    <source>
        <dbReference type="ARBA" id="ARBA00022801"/>
    </source>
</evidence>
<reference evidence="7 8" key="1">
    <citation type="submission" date="2021-06" db="EMBL/GenBank/DDBJ databases">
        <title>Bacillus sp. RD4P76, an endophyte from a halophyte.</title>
        <authorList>
            <person name="Sun J.-Q."/>
        </authorList>
    </citation>
    <scope>NUCLEOTIDE SEQUENCE [LARGE SCALE GENOMIC DNA]</scope>
    <source>
        <strain evidence="7 8">CGMCC 1.15917</strain>
    </source>
</reference>
<organism evidence="7 8">
    <name type="scientific">Evansella tamaricis</name>
    <dbReference type="NCBI Taxonomy" id="2069301"/>
    <lineage>
        <taxon>Bacteria</taxon>
        <taxon>Bacillati</taxon>
        <taxon>Bacillota</taxon>
        <taxon>Bacilli</taxon>
        <taxon>Bacillales</taxon>
        <taxon>Bacillaceae</taxon>
        <taxon>Evansella</taxon>
    </lineage>
</organism>
<evidence type="ECO:0000256" key="2">
    <source>
        <dbReference type="ARBA" id="ARBA00022741"/>
    </source>
</evidence>
<evidence type="ECO:0000313" key="8">
    <source>
        <dbReference type="Proteomes" id="UP000784880"/>
    </source>
</evidence>
<dbReference type="RefSeq" id="WP_217068376.1">
    <property type="nucleotide sequence ID" value="NZ_JAHQCS010000162.1"/>
</dbReference>
<keyword evidence="2" id="KW-0547">Nucleotide-binding</keyword>
<comment type="subcellular location">
    <subcellularLocation>
        <location evidence="1">Membrane</location>
    </subcellularLocation>
</comment>
<evidence type="ECO:0000256" key="1">
    <source>
        <dbReference type="ARBA" id="ARBA00004370"/>
    </source>
</evidence>
<dbReference type="Proteomes" id="UP000784880">
    <property type="component" value="Unassembled WGS sequence"/>
</dbReference>
<protein>
    <submittedName>
        <fullName evidence="7">Dynamin family protein</fullName>
    </submittedName>
</protein>
<dbReference type="EMBL" id="JAHQCS010000162">
    <property type="protein sequence ID" value="MBU9714066.1"/>
    <property type="molecule type" value="Genomic_DNA"/>
</dbReference>